<evidence type="ECO:0000313" key="1">
    <source>
        <dbReference type="EMBL" id="CCD12823.1"/>
    </source>
</evidence>
<reference evidence="1 2" key="2">
    <citation type="journal article" date="2012" name="Proc. Natl. Acad. Sci. U.S.A.">
        <title>Antigenic diversity is generated by distinct evolutionary mechanisms in African trypanosome species.</title>
        <authorList>
            <person name="Jackson A.P."/>
            <person name="Berry A."/>
            <person name="Aslett M."/>
            <person name="Allison H.C."/>
            <person name="Burton P."/>
            <person name="Vavrova-Anderson J."/>
            <person name="Brown R."/>
            <person name="Browne H."/>
            <person name="Corton N."/>
            <person name="Hauser H."/>
            <person name="Gamble J."/>
            <person name="Gilderthorp R."/>
            <person name="Marcello L."/>
            <person name="McQuillan J."/>
            <person name="Otto T.D."/>
            <person name="Quail M.A."/>
            <person name="Sanders M.J."/>
            <person name="van Tonder A."/>
            <person name="Ginger M.L."/>
            <person name="Field M.C."/>
            <person name="Barry J.D."/>
            <person name="Hertz-Fowler C."/>
            <person name="Berriman M."/>
        </authorList>
    </citation>
    <scope>NUCLEOTIDE SEQUENCE [LARGE SCALE GENOMIC DNA]</scope>
    <source>
        <strain evidence="1 2">IL3000</strain>
    </source>
</reference>
<reference evidence="2" key="1">
    <citation type="submission" date="2011-07" db="EMBL/GenBank/DDBJ databases">
        <title>Divergent evolution of antigenic variation in African trypanosomes.</title>
        <authorList>
            <person name="Jackson A.P."/>
            <person name="Berry A."/>
            <person name="Allison H.C."/>
            <person name="Burton P."/>
            <person name="Anderson J."/>
            <person name="Aslett M."/>
            <person name="Brown R."/>
            <person name="Corton N."/>
            <person name="Harris D."/>
            <person name="Hauser H."/>
            <person name="Gamble J."/>
            <person name="Gilderthorp R."/>
            <person name="McQuillan J."/>
            <person name="Quail M.A."/>
            <person name="Sanders M."/>
            <person name="Van Tonder A."/>
            <person name="Ginger M.L."/>
            <person name="Donelson J.E."/>
            <person name="Field M.C."/>
            <person name="Barry J.D."/>
            <person name="Berriman M."/>
            <person name="Hertz-Fowler C."/>
        </authorList>
    </citation>
    <scope>NUCLEOTIDE SEQUENCE [LARGE SCALE GENOMIC DNA]</scope>
    <source>
        <strain evidence="2">IL3000</strain>
    </source>
</reference>
<dbReference type="AlphaFoldDB" id="F9W6L6"/>
<proteinExistence type="predicted"/>
<name>F9W6L6_TRYCI</name>
<sequence>MRTGKGEGMFPRWICSITIRRISSGNLCACLTAQLLQCSDVARIKIPNGSDNICAQLQHHVGDVSQNIFAPLSLIHAPLVILEKFTQSERGEVLLDFLVDRAEKIEKDNAIHVLHTLEKSLTDFILHRQLGSCFRGTSLASMRCISPLKPKLLSLS</sequence>
<gene>
    <name evidence="1" type="ORF">TCIL3000_0_03660</name>
</gene>
<protein>
    <submittedName>
        <fullName evidence="1">WGS project CAEQ00000000 data, annotated contig 148</fullName>
    </submittedName>
</protein>
<dbReference type="Proteomes" id="UP000000702">
    <property type="component" value="Unassembled WGS sequence"/>
</dbReference>
<dbReference type="VEuPathDB" id="TriTrypDB:TcIL3000_0_03660"/>
<accession>F9W6L6</accession>
<evidence type="ECO:0000313" key="2">
    <source>
        <dbReference type="Proteomes" id="UP000000702"/>
    </source>
</evidence>
<organism evidence="1 2">
    <name type="scientific">Trypanosoma congolense (strain IL3000)</name>
    <dbReference type="NCBI Taxonomy" id="1068625"/>
    <lineage>
        <taxon>Eukaryota</taxon>
        <taxon>Discoba</taxon>
        <taxon>Euglenozoa</taxon>
        <taxon>Kinetoplastea</taxon>
        <taxon>Metakinetoplastina</taxon>
        <taxon>Trypanosomatida</taxon>
        <taxon>Trypanosomatidae</taxon>
        <taxon>Trypanosoma</taxon>
        <taxon>Nannomonas</taxon>
    </lineage>
</organism>
<keyword evidence="2" id="KW-1185">Reference proteome</keyword>
<comment type="caution">
    <text evidence="1">The sequence shown here is derived from an EMBL/GenBank/DDBJ whole genome shotgun (WGS) entry which is preliminary data.</text>
</comment>
<dbReference type="EMBL" id="CAEQ01000894">
    <property type="protein sequence ID" value="CCD12823.1"/>
    <property type="molecule type" value="Genomic_DNA"/>
</dbReference>